<accession>A0AAD7HMW9</accession>
<gene>
    <name evidence="1" type="ORF">B0H16DRAFT_1384948</name>
</gene>
<dbReference type="EMBL" id="JARKIB010000203">
    <property type="protein sequence ID" value="KAJ7724363.1"/>
    <property type="molecule type" value="Genomic_DNA"/>
</dbReference>
<name>A0AAD7HMW9_9AGAR</name>
<protein>
    <submittedName>
        <fullName evidence="1">Uncharacterized protein</fullName>
    </submittedName>
</protein>
<organism evidence="1 2">
    <name type="scientific">Mycena metata</name>
    <dbReference type="NCBI Taxonomy" id="1033252"/>
    <lineage>
        <taxon>Eukaryota</taxon>
        <taxon>Fungi</taxon>
        <taxon>Dikarya</taxon>
        <taxon>Basidiomycota</taxon>
        <taxon>Agaricomycotina</taxon>
        <taxon>Agaricomycetes</taxon>
        <taxon>Agaricomycetidae</taxon>
        <taxon>Agaricales</taxon>
        <taxon>Marasmiineae</taxon>
        <taxon>Mycenaceae</taxon>
        <taxon>Mycena</taxon>
    </lineage>
</organism>
<proteinExistence type="predicted"/>
<comment type="caution">
    <text evidence="1">The sequence shown here is derived from an EMBL/GenBank/DDBJ whole genome shotgun (WGS) entry which is preliminary data.</text>
</comment>
<dbReference type="Proteomes" id="UP001215598">
    <property type="component" value="Unassembled WGS sequence"/>
</dbReference>
<keyword evidence="2" id="KW-1185">Reference proteome</keyword>
<reference evidence="1" key="1">
    <citation type="submission" date="2023-03" db="EMBL/GenBank/DDBJ databases">
        <title>Massive genome expansion in bonnet fungi (Mycena s.s.) driven by repeated elements and novel gene families across ecological guilds.</title>
        <authorList>
            <consortium name="Lawrence Berkeley National Laboratory"/>
            <person name="Harder C.B."/>
            <person name="Miyauchi S."/>
            <person name="Viragh M."/>
            <person name="Kuo A."/>
            <person name="Thoen E."/>
            <person name="Andreopoulos B."/>
            <person name="Lu D."/>
            <person name="Skrede I."/>
            <person name="Drula E."/>
            <person name="Henrissat B."/>
            <person name="Morin E."/>
            <person name="Kohler A."/>
            <person name="Barry K."/>
            <person name="LaButti K."/>
            <person name="Morin E."/>
            <person name="Salamov A."/>
            <person name="Lipzen A."/>
            <person name="Mereny Z."/>
            <person name="Hegedus B."/>
            <person name="Baldrian P."/>
            <person name="Stursova M."/>
            <person name="Weitz H."/>
            <person name="Taylor A."/>
            <person name="Grigoriev I.V."/>
            <person name="Nagy L.G."/>
            <person name="Martin F."/>
            <person name="Kauserud H."/>
        </authorList>
    </citation>
    <scope>NUCLEOTIDE SEQUENCE</scope>
    <source>
        <strain evidence="1">CBHHK182m</strain>
    </source>
</reference>
<evidence type="ECO:0000313" key="2">
    <source>
        <dbReference type="Proteomes" id="UP001215598"/>
    </source>
</evidence>
<evidence type="ECO:0000313" key="1">
    <source>
        <dbReference type="EMBL" id="KAJ7724363.1"/>
    </source>
</evidence>
<sequence length="130" mass="14896">MFPGRCSRRYDQRSFPSFQPRISRKEVLPDTVSFPNINNGKDLRRNKWLRRCTLPDGSSTQSTTPIAHWQRRDNACPLSLVLYTGIEGFHPQIITAFVIQELKMGMAEKADLMALTRAIAKHNGFFVTNN</sequence>
<dbReference type="AlphaFoldDB" id="A0AAD7HMW9"/>